<dbReference type="EMBL" id="JABANP010000010">
    <property type="protein sequence ID" value="KAF4696518.1"/>
    <property type="molecule type" value="Genomic_DNA"/>
</dbReference>
<evidence type="ECO:0000313" key="2">
    <source>
        <dbReference type="Proteomes" id="UP000541610"/>
    </source>
</evidence>
<evidence type="ECO:0000313" key="1">
    <source>
        <dbReference type="EMBL" id="KAF4696518.1"/>
    </source>
</evidence>
<protein>
    <submittedName>
        <fullName evidence="1">Uncharacterized protein</fullName>
    </submittedName>
</protein>
<name>A0A7J6PK62_PEROL</name>
<dbReference type="Proteomes" id="UP000541610">
    <property type="component" value="Unassembled WGS sequence"/>
</dbReference>
<dbReference type="SUPFAM" id="SSF48371">
    <property type="entry name" value="ARM repeat"/>
    <property type="match status" value="1"/>
</dbReference>
<proteinExistence type="predicted"/>
<dbReference type="InterPro" id="IPR016024">
    <property type="entry name" value="ARM-type_fold"/>
</dbReference>
<gene>
    <name evidence="1" type="ORF">FOZ60_000207</name>
</gene>
<comment type="caution">
    <text evidence="1">The sequence shown here is derived from an EMBL/GenBank/DDBJ whole genome shotgun (WGS) entry which is preliminary data.</text>
</comment>
<dbReference type="AlphaFoldDB" id="A0A7J6PK62"/>
<organism evidence="1 2">
    <name type="scientific">Perkinsus olseni</name>
    <name type="common">Perkinsus atlanticus</name>
    <dbReference type="NCBI Taxonomy" id="32597"/>
    <lineage>
        <taxon>Eukaryota</taxon>
        <taxon>Sar</taxon>
        <taxon>Alveolata</taxon>
        <taxon>Perkinsozoa</taxon>
        <taxon>Perkinsea</taxon>
        <taxon>Perkinsida</taxon>
        <taxon>Perkinsidae</taxon>
        <taxon>Perkinsus</taxon>
    </lineage>
</organism>
<reference evidence="1 2" key="1">
    <citation type="submission" date="2020-04" db="EMBL/GenBank/DDBJ databases">
        <title>Perkinsus olseni comparative genomics.</title>
        <authorList>
            <person name="Bogema D.R."/>
        </authorList>
    </citation>
    <scope>NUCLEOTIDE SEQUENCE [LARGE SCALE GENOMIC DNA]</scope>
    <source>
        <strain evidence="1">00978-12</strain>
    </source>
</reference>
<sequence length="569" mass="61948">MVVTPTLVELLDSIVEEYCGCRRQTDEGVPSVNKNRVYRALQRVYRLLPKNANFGTPAWTQRESEWLAARARPSTLMDSTKENGIDWIDRSSRLQAEALRCYTAMVRHARTGHVSQAWLLDTLDCPGLLTQCTSGKSPYVRRAAVHACAATLRHELEGGSKTGGRAVTTKSCSRETLRLLAAARRLLDSRELLDRRTAISAGSELASLLPLVFPAQQDARLGKRATVGVEVAEEIRGFALRLLTSEFKSSEDRQAAARASAAVAASAPAAADRDGALDEVFKRVMETTGDPEDDSVGLVDAAQACLLLGGDPQGPAARYLRDSLGSPDKTCQPWSNMLLCEEAAAPLLFETIAKHLTFETLTGVDALLVAQAEHAASLRHGTVPEICAQRGAVLPVSVRVIEIEESPAALVRLAVRLVSECLRDGRYHSLRLQALDELARCENPPDILLDQALRPSEELRNPKDRSLGKVAMVAGRALGSAKASCNVKRRCSSFLLRILERVWEVSGYVGNVAMRELREAPRDQVDWPRVRQVVEAALETAPAAGDAAVAKKEIALQNFLAIIVSRELG</sequence>
<dbReference type="OrthoDB" id="10487121at2759"/>
<accession>A0A7J6PK62</accession>